<protein>
    <submittedName>
        <fullName evidence="2">Uncharacterized protein</fullName>
    </submittedName>
</protein>
<evidence type="ECO:0000313" key="3">
    <source>
        <dbReference type="Proteomes" id="UP000602510"/>
    </source>
</evidence>
<sequence length="72" mass="7544">MGCDGVEHAIPGLGRPQGRGGGRARGRNAGRGRISDRGAARRGRNVTIQEVNVLTSATSLALTQATFKPMEQ</sequence>
<name>A0A833T355_PHYIN</name>
<comment type="caution">
    <text evidence="2">The sequence shown here is derived from an EMBL/GenBank/DDBJ whole genome shotgun (WGS) entry which is preliminary data.</text>
</comment>
<dbReference type="AlphaFoldDB" id="A0A833T355"/>
<gene>
    <name evidence="2" type="ORF">GN244_ATG15103</name>
</gene>
<dbReference type="EMBL" id="WSZM01000443">
    <property type="protein sequence ID" value="KAF4032996.1"/>
    <property type="molecule type" value="Genomic_DNA"/>
</dbReference>
<evidence type="ECO:0000256" key="1">
    <source>
        <dbReference type="SAM" id="MobiDB-lite"/>
    </source>
</evidence>
<proteinExistence type="predicted"/>
<evidence type="ECO:0000313" key="2">
    <source>
        <dbReference type="EMBL" id="KAF4032996.1"/>
    </source>
</evidence>
<organism evidence="2 3">
    <name type="scientific">Phytophthora infestans</name>
    <name type="common">Potato late blight agent</name>
    <name type="synonym">Botrytis infestans</name>
    <dbReference type="NCBI Taxonomy" id="4787"/>
    <lineage>
        <taxon>Eukaryota</taxon>
        <taxon>Sar</taxon>
        <taxon>Stramenopiles</taxon>
        <taxon>Oomycota</taxon>
        <taxon>Peronosporomycetes</taxon>
        <taxon>Peronosporales</taxon>
        <taxon>Peronosporaceae</taxon>
        <taxon>Phytophthora</taxon>
    </lineage>
</organism>
<feature type="region of interest" description="Disordered" evidence="1">
    <location>
        <begin position="1"/>
        <end position="43"/>
    </location>
</feature>
<reference evidence="2" key="1">
    <citation type="submission" date="2020-04" db="EMBL/GenBank/DDBJ databases">
        <title>Hybrid Assembly of Korean Phytophthora infestans isolates.</title>
        <authorList>
            <person name="Prokchorchik M."/>
            <person name="Lee Y."/>
            <person name="Seo J."/>
            <person name="Cho J.-H."/>
            <person name="Park Y.-E."/>
            <person name="Jang D.-C."/>
            <person name="Im J.-S."/>
            <person name="Choi J.-G."/>
            <person name="Park H.-J."/>
            <person name="Lee G.-B."/>
            <person name="Lee Y.-G."/>
            <person name="Hong S.-Y."/>
            <person name="Cho K."/>
            <person name="Sohn K.H."/>
        </authorList>
    </citation>
    <scope>NUCLEOTIDE SEQUENCE</scope>
    <source>
        <strain evidence="2">KR_1_A1</strain>
    </source>
</reference>
<accession>A0A833T355</accession>
<dbReference type="Proteomes" id="UP000602510">
    <property type="component" value="Unassembled WGS sequence"/>
</dbReference>
<keyword evidence="3" id="KW-1185">Reference proteome</keyword>